<evidence type="ECO:0000313" key="1">
    <source>
        <dbReference type="EMBL" id="QZP39514.1"/>
    </source>
</evidence>
<sequence length="100" mass="11196">MSTTRPTRLQRAGHDDDSPAHYLIGARRAARAHHPDPNAPDTPICRAELQHTNTDWTPVDLTAYDGPICQWCTPDPHTYDSLYIQLRHASPDALNTEAVQ</sequence>
<geneLocation type="plasmid" evidence="1 2">
    <name>unnamed2</name>
</geneLocation>
<organism evidence="1 2">
    <name type="scientific">Halobaculum magnesiiphilum</name>
    <dbReference type="NCBI Taxonomy" id="1017351"/>
    <lineage>
        <taxon>Archaea</taxon>
        <taxon>Methanobacteriati</taxon>
        <taxon>Methanobacteriota</taxon>
        <taxon>Stenosarchaea group</taxon>
        <taxon>Halobacteria</taxon>
        <taxon>Halobacteriales</taxon>
        <taxon>Haloferacaceae</taxon>
        <taxon>Halobaculum</taxon>
    </lineage>
</organism>
<dbReference type="EMBL" id="CP081960">
    <property type="protein sequence ID" value="QZP39514.1"/>
    <property type="molecule type" value="Genomic_DNA"/>
</dbReference>
<name>A0A8T8WIF9_9EURY</name>
<accession>A0A8T8WIF9</accession>
<proteinExistence type="predicted"/>
<dbReference type="Proteomes" id="UP000826254">
    <property type="component" value="Plasmid unnamed2"/>
</dbReference>
<dbReference type="GeneID" id="67180122"/>
<dbReference type="AlphaFoldDB" id="A0A8T8WIF9"/>
<dbReference type="RefSeq" id="WP_222609263.1">
    <property type="nucleotide sequence ID" value="NZ_CP081960.1"/>
</dbReference>
<keyword evidence="2" id="KW-1185">Reference proteome</keyword>
<dbReference type="KEGG" id="hmp:K6T50_18230"/>
<keyword evidence="1" id="KW-0614">Plasmid</keyword>
<evidence type="ECO:0000313" key="2">
    <source>
        <dbReference type="Proteomes" id="UP000826254"/>
    </source>
</evidence>
<gene>
    <name evidence="1" type="ORF">K6T50_18230</name>
</gene>
<reference evidence="1 2" key="1">
    <citation type="journal article" date="2021" name="Int. J. Syst. Evol. Microbiol.">
        <title>Halobaculum halophilum sp. nov. and Halobaculum salinum sp. nov., isolated from salt lake and saline soil.</title>
        <authorList>
            <person name="Cui H.L."/>
            <person name="Shi X.W."/>
            <person name="Yin X.M."/>
            <person name="Yang X.Y."/>
            <person name="Hou J."/>
            <person name="Zhu L."/>
        </authorList>
    </citation>
    <scope>NUCLEOTIDE SEQUENCE [LARGE SCALE GENOMIC DNA]</scope>
    <source>
        <strain evidence="1 2">NBRC 109044</strain>
    </source>
</reference>
<protein>
    <submittedName>
        <fullName evidence="1">Uncharacterized protein</fullName>
    </submittedName>
</protein>